<dbReference type="CDD" id="cd05233">
    <property type="entry name" value="SDR_c"/>
    <property type="match status" value="1"/>
</dbReference>
<dbReference type="PRINTS" id="PR00081">
    <property type="entry name" value="GDHRDH"/>
</dbReference>
<dbReference type="Proteomes" id="UP000319818">
    <property type="component" value="Unassembled WGS sequence"/>
</dbReference>
<dbReference type="InterPro" id="IPR050259">
    <property type="entry name" value="SDR"/>
</dbReference>
<dbReference type="PANTHER" id="PTHR42879:SF2">
    <property type="entry name" value="3-OXOACYL-[ACYL-CARRIER-PROTEIN] REDUCTASE FABG"/>
    <property type="match status" value="1"/>
</dbReference>
<reference evidence="3 4" key="1">
    <citation type="submission" date="2019-06" db="EMBL/GenBank/DDBJ databases">
        <title>Sequencing the genomes of 1000 actinobacteria strains.</title>
        <authorList>
            <person name="Klenk H.-P."/>
        </authorList>
    </citation>
    <scope>NUCLEOTIDE SEQUENCE [LARGE SCALE GENOMIC DNA]</scope>
    <source>
        <strain evidence="3 4">DSM 45511</strain>
    </source>
</reference>
<accession>A0A543GGW8</accession>
<dbReference type="PRINTS" id="PR00080">
    <property type="entry name" value="SDRFAMILY"/>
</dbReference>
<protein>
    <submittedName>
        <fullName evidence="3">3-oxoacyl-[acyl-carrier protein] reductase</fullName>
    </submittedName>
</protein>
<dbReference type="GO" id="GO:0016491">
    <property type="term" value="F:oxidoreductase activity"/>
    <property type="evidence" value="ECO:0007669"/>
    <property type="project" value="UniProtKB-KW"/>
</dbReference>
<evidence type="ECO:0000313" key="3">
    <source>
        <dbReference type="EMBL" id="TQM45317.1"/>
    </source>
</evidence>
<dbReference type="InterPro" id="IPR002347">
    <property type="entry name" value="SDR_fam"/>
</dbReference>
<evidence type="ECO:0000256" key="2">
    <source>
        <dbReference type="ARBA" id="ARBA00023002"/>
    </source>
</evidence>
<dbReference type="InterPro" id="IPR036291">
    <property type="entry name" value="NAD(P)-bd_dom_sf"/>
</dbReference>
<dbReference type="PROSITE" id="PS00061">
    <property type="entry name" value="ADH_SHORT"/>
    <property type="match status" value="1"/>
</dbReference>
<dbReference type="GO" id="GO:0032787">
    <property type="term" value="P:monocarboxylic acid metabolic process"/>
    <property type="evidence" value="ECO:0007669"/>
    <property type="project" value="UniProtKB-ARBA"/>
</dbReference>
<organism evidence="3 4">
    <name type="scientific">Pseudonocardia cypriaca</name>
    <dbReference type="NCBI Taxonomy" id="882449"/>
    <lineage>
        <taxon>Bacteria</taxon>
        <taxon>Bacillati</taxon>
        <taxon>Actinomycetota</taxon>
        <taxon>Actinomycetes</taxon>
        <taxon>Pseudonocardiales</taxon>
        <taxon>Pseudonocardiaceae</taxon>
        <taxon>Pseudonocardia</taxon>
    </lineage>
</organism>
<dbReference type="OrthoDB" id="9787298at2"/>
<dbReference type="Gene3D" id="3.40.50.720">
    <property type="entry name" value="NAD(P)-binding Rossmann-like Domain"/>
    <property type="match status" value="1"/>
</dbReference>
<dbReference type="InterPro" id="IPR020904">
    <property type="entry name" value="Sc_DH/Rdtase_CS"/>
</dbReference>
<keyword evidence="4" id="KW-1185">Reference proteome</keyword>
<dbReference type="SUPFAM" id="SSF51735">
    <property type="entry name" value="NAD(P)-binding Rossmann-fold domains"/>
    <property type="match status" value="1"/>
</dbReference>
<name>A0A543GGW8_9PSEU</name>
<evidence type="ECO:0000313" key="4">
    <source>
        <dbReference type="Proteomes" id="UP000319818"/>
    </source>
</evidence>
<dbReference type="AlphaFoldDB" id="A0A543GGW8"/>
<sequence>MSFDLTGRRALVTGAGHGIGAGIAEALAAAGADVVVHYGRSAGPAAEVVERIGALGRKATAIGADVTVTSEVDRLVDEAVAFLGGLEILVTNAGHLIGRSPVADMSDEHFSKVVEVNLGSTFRTVRAAIPHLRAAGTKGRVVTMASLAAHNGGGAGAAVYAASKAGVVGLTKGLAKELGPAGITVNALAPGFIGGTAFHDTFTPPEAQKAMVGGIGVGRGGTVEDVAGAVVWLCSDAGAFINGTTVDIDGGVGYR</sequence>
<gene>
    <name evidence="3" type="ORF">FB388_2717</name>
</gene>
<evidence type="ECO:0000256" key="1">
    <source>
        <dbReference type="ARBA" id="ARBA00006484"/>
    </source>
</evidence>
<dbReference type="PANTHER" id="PTHR42879">
    <property type="entry name" value="3-OXOACYL-(ACYL-CARRIER-PROTEIN) REDUCTASE"/>
    <property type="match status" value="1"/>
</dbReference>
<proteinExistence type="inferred from homology"/>
<comment type="similarity">
    <text evidence="1">Belongs to the short-chain dehydrogenases/reductases (SDR) family.</text>
</comment>
<dbReference type="FunFam" id="3.40.50.720:FF:000084">
    <property type="entry name" value="Short-chain dehydrogenase reductase"/>
    <property type="match status" value="1"/>
</dbReference>
<keyword evidence="2" id="KW-0560">Oxidoreductase</keyword>
<dbReference type="Pfam" id="PF13561">
    <property type="entry name" value="adh_short_C2"/>
    <property type="match status" value="1"/>
</dbReference>
<dbReference type="EMBL" id="VFPH01000001">
    <property type="protein sequence ID" value="TQM45317.1"/>
    <property type="molecule type" value="Genomic_DNA"/>
</dbReference>
<comment type="caution">
    <text evidence="3">The sequence shown here is derived from an EMBL/GenBank/DDBJ whole genome shotgun (WGS) entry which is preliminary data.</text>
</comment>
<dbReference type="RefSeq" id="WP_142100810.1">
    <property type="nucleotide sequence ID" value="NZ_VFPH01000001.1"/>
</dbReference>